<dbReference type="CDD" id="cd06850">
    <property type="entry name" value="biotinyl_domain"/>
    <property type="match status" value="1"/>
</dbReference>
<keyword evidence="7" id="KW-1185">Reference proteome</keyword>
<keyword evidence="1" id="KW-0813">Transport</keyword>
<gene>
    <name evidence="6" type="ORF">H3N35_13065</name>
</gene>
<dbReference type="Pfam" id="PF25975">
    <property type="entry name" value="CzcB_C"/>
    <property type="match status" value="1"/>
</dbReference>
<proteinExistence type="predicted"/>
<dbReference type="Proteomes" id="UP001215231">
    <property type="component" value="Chromosome"/>
</dbReference>
<feature type="chain" id="PRO_5047430679" evidence="3">
    <location>
        <begin position="21"/>
        <end position="328"/>
    </location>
</feature>
<evidence type="ECO:0000256" key="2">
    <source>
        <dbReference type="SAM" id="MobiDB-lite"/>
    </source>
</evidence>
<evidence type="ECO:0000313" key="6">
    <source>
        <dbReference type="EMBL" id="WDE14259.1"/>
    </source>
</evidence>
<dbReference type="InterPro" id="IPR051909">
    <property type="entry name" value="MFP_Cation_Efflux"/>
</dbReference>
<feature type="domain" description="CzcB-like barrel-sandwich hybrid" evidence="4">
    <location>
        <begin position="103"/>
        <end position="172"/>
    </location>
</feature>
<accession>A0ABY7VM03</accession>
<dbReference type="RefSeq" id="WP_274054808.1">
    <property type="nucleotide sequence ID" value="NZ_CP059693.1"/>
</dbReference>
<dbReference type="PANTHER" id="PTHR30097">
    <property type="entry name" value="CATION EFFLUX SYSTEM PROTEIN CUSB"/>
    <property type="match status" value="1"/>
</dbReference>
<dbReference type="EMBL" id="CP059693">
    <property type="protein sequence ID" value="WDE14259.1"/>
    <property type="molecule type" value="Genomic_DNA"/>
</dbReference>
<evidence type="ECO:0000259" key="5">
    <source>
        <dbReference type="Pfam" id="PF25975"/>
    </source>
</evidence>
<feature type="compositionally biased region" description="Basic and acidic residues" evidence="2">
    <location>
        <begin position="36"/>
        <end position="61"/>
    </location>
</feature>
<evidence type="ECO:0000313" key="7">
    <source>
        <dbReference type="Proteomes" id="UP001215231"/>
    </source>
</evidence>
<protein>
    <submittedName>
        <fullName evidence="6">Efflux RND transporter periplasmic adaptor subunit</fullName>
    </submittedName>
</protein>
<keyword evidence="3" id="KW-0732">Signal</keyword>
<dbReference type="InterPro" id="IPR058647">
    <property type="entry name" value="BSH_CzcB-like"/>
</dbReference>
<dbReference type="Pfam" id="PF25973">
    <property type="entry name" value="BSH_CzcB"/>
    <property type="match status" value="1"/>
</dbReference>
<feature type="domain" description="CzcB-like C-terminal circularly permuted SH3-like" evidence="5">
    <location>
        <begin position="257"/>
        <end position="316"/>
    </location>
</feature>
<feature type="region of interest" description="Disordered" evidence="2">
    <location>
        <begin position="31"/>
        <end position="61"/>
    </location>
</feature>
<sequence length="328" mass="34756">MKPFSSFLLISLSLAALATAFPEKSYGAAFSAGSQEHAEPHGDEHGDGHKDGHGDGHGEQEGFVKLSPLLADKSGIKTIAAAGGAITQTVTVYGKSVTEPSRVSRVKARFFGVITELKVNIGDEVEAGEVLAQVESNDSLSRYPVTAPISGIVVTRNANPGELADGQVLLTLADHRKLWVEYQIFPGQAQAVLPGQTVTVSSGDEQTQSSITHLLAGRENQDFLIARVPLDNEQGKWSPGLLLSGSVVLSQSQVPLVVANRALQEVEGQQVVFVAAEQGFQARPLVLGQSDGSFSQVLSGLNAGERYVVENSYLLKADLEKSSASHHH</sequence>
<evidence type="ECO:0000256" key="3">
    <source>
        <dbReference type="SAM" id="SignalP"/>
    </source>
</evidence>
<evidence type="ECO:0000259" key="4">
    <source>
        <dbReference type="Pfam" id="PF25973"/>
    </source>
</evidence>
<dbReference type="InterPro" id="IPR058649">
    <property type="entry name" value="CzcB_C"/>
</dbReference>
<dbReference type="SUPFAM" id="SSF51230">
    <property type="entry name" value="Single hybrid motif"/>
    <property type="match status" value="1"/>
</dbReference>
<dbReference type="PANTHER" id="PTHR30097:SF4">
    <property type="entry name" value="SLR6042 PROTEIN"/>
    <property type="match status" value="1"/>
</dbReference>
<name>A0ABY7VM03_9GAMM</name>
<dbReference type="Gene3D" id="2.40.420.20">
    <property type="match status" value="1"/>
</dbReference>
<reference evidence="6 7" key="1">
    <citation type="journal article" date="2022" name="Mar. Drugs">
        <title>Bioassay-Guided Fractionation Leads to the Detection of Cholic Acid Generated by the Rare Thalassomonas sp.</title>
        <authorList>
            <person name="Pheiffer F."/>
            <person name="Schneider Y.K."/>
            <person name="Hansen E.H."/>
            <person name="Andersen J.H."/>
            <person name="Isaksson J."/>
            <person name="Busche T."/>
            <person name="R C."/>
            <person name="Kalinowski J."/>
            <person name="Zyl L.V."/>
            <person name="Trindade M."/>
        </authorList>
    </citation>
    <scope>NUCLEOTIDE SEQUENCE [LARGE SCALE GENOMIC DNA]</scope>
    <source>
        <strain evidence="6 7">A5K-61T</strain>
    </source>
</reference>
<dbReference type="InterPro" id="IPR011053">
    <property type="entry name" value="Single_hybrid_motif"/>
</dbReference>
<organism evidence="6 7">
    <name type="scientific">Thalassomonas haliotis</name>
    <dbReference type="NCBI Taxonomy" id="485448"/>
    <lineage>
        <taxon>Bacteria</taxon>
        <taxon>Pseudomonadati</taxon>
        <taxon>Pseudomonadota</taxon>
        <taxon>Gammaproteobacteria</taxon>
        <taxon>Alteromonadales</taxon>
        <taxon>Colwelliaceae</taxon>
        <taxon>Thalassomonas</taxon>
    </lineage>
</organism>
<dbReference type="Gene3D" id="2.40.50.100">
    <property type="match status" value="1"/>
</dbReference>
<feature type="signal peptide" evidence="3">
    <location>
        <begin position="1"/>
        <end position="20"/>
    </location>
</feature>
<evidence type="ECO:0000256" key="1">
    <source>
        <dbReference type="ARBA" id="ARBA00022448"/>
    </source>
</evidence>